<organism evidence="6 7">
    <name type="scientific">Dongia sedimenti</name>
    <dbReference type="NCBI Taxonomy" id="3064282"/>
    <lineage>
        <taxon>Bacteria</taxon>
        <taxon>Pseudomonadati</taxon>
        <taxon>Pseudomonadota</taxon>
        <taxon>Alphaproteobacteria</taxon>
        <taxon>Rhodospirillales</taxon>
        <taxon>Dongiaceae</taxon>
        <taxon>Dongia</taxon>
    </lineage>
</organism>
<evidence type="ECO:0000259" key="5">
    <source>
        <dbReference type="PROSITE" id="PS51898"/>
    </source>
</evidence>
<dbReference type="RefSeq" id="WP_379958102.1">
    <property type="nucleotide sequence ID" value="NZ_JAUYVI010000006.1"/>
</dbReference>
<evidence type="ECO:0000256" key="4">
    <source>
        <dbReference type="ARBA" id="ARBA00023172"/>
    </source>
</evidence>
<dbReference type="InterPro" id="IPR002104">
    <property type="entry name" value="Integrase_catalytic"/>
</dbReference>
<keyword evidence="2" id="KW-0229">DNA integration</keyword>
<evidence type="ECO:0000313" key="6">
    <source>
        <dbReference type="EMBL" id="MDQ7249753.1"/>
    </source>
</evidence>
<accession>A0ABU0YPU4</accession>
<comment type="similarity">
    <text evidence="1">Belongs to the 'phage' integrase family.</text>
</comment>
<dbReference type="Gene3D" id="1.10.443.10">
    <property type="entry name" value="Intergrase catalytic core"/>
    <property type="match status" value="1"/>
</dbReference>
<gene>
    <name evidence="6" type="ORF">Q8A70_18835</name>
</gene>
<sequence>MKERTKTYTLAVAASRRAIARPETRVRGRCWRDRALRDERDRRQDSQRQKLGPRKRIIFRGGEGAARKVARDLSAVYRFAVRRGIVDSNPIQKAAIRRTDNRREWYLSLEEIVRLGRAFDEMAMEGANAKAIAIARLWALTGSRRDEIAGLKWSEVDFERSLLVWSESKTGKSIRPLGFAAIGLLRQIKRTDGSDYVFPAESGAGHYLGVKRLGQGS</sequence>
<evidence type="ECO:0000313" key="7">
    <source>
        <dbReference type="Proteomes" id="UP001230156"/>
    </source>
</evidence>
<evidence type="ECO:0000256" key="3">
    <source>
        <dbReference type="ARBA" id="ARBA00023125"/>
    </source>
</evidence>
<reference evidence="7" key="1">
    <citation type="submission" date="2023-08" db="EMBL/GenBank/DDBJ databases">
        <title>Rhodospirillaceae gen. nov., a novel taxon isolated from the Yangtze River Yuezi River estuary sludge.</title>
        <authorList>
            <person name="Ruan L."/>
        </authorList>
    </citation>
    <scope>NUCLEOTIDE SEQUENCE [LARGE SCALE GENOMIC DNA]</scope>
    <source>
        <strain evidence="7">R-7</strain>
    </source>
</reference>
<dbReference type="PANTHER" id="PTHR30629">
    <property type="entry name" value="PROPHAGE INTEGRASE"/>
    <property type="match status" value="1"/>
</dbReference>
<proteinExistence type="inferred from homology"/>
<dbReference type="Proteomes" id="UP001230156">
    <property type="component" value="Unassembled WGS sequence"/>
</dbReference>
<dbReference type="PROSITE" id="PS51898">
    <property type="entry name" value="TYR_RECOMBINASE"/>
    <property type="match status" value="1"/>
</dbReference>
<dbReference type="SUPFAM" id="SSF56349">
    <property type="entry name" value="DNA breaking-rejoining enzymes"/>
    <property type="match status" value="1"/>
</dbReference>
<evidence type="ECO:0000256" key="2">
    <source>
        <dbReference type="ARBA" id="ARBA00022908"/>
    </source>
</evidence>
<dbReference type="InterPro" id="IPR010998">
    <property type="entry name" value="Integrase_recombinase_N"/>
</dbReference>
<dbReference type="InterPro" id="IPR011010">
    <property type="entry name" value="DNA_brk_join_enz"/>
</dbReference>
<dbReference type="InterPro" id="IPR013762">
    <property type="entry name" value="Integrase-like_cat_sf"/>
</dbReference>
<protein>
    <recommendedName>
        <fullName evidence="5">Tyr recombinase domain-containing protein</fullName>
    </recommendedName>
</protein>
<feature type="domain" description="Tyr recombinase" evidence="5">
    <location>
        <begin position="102"/>
        <end position="217"/>
    </location>
</feature>
<dbReference type="Gene3D" id="1.10.150.130">
    <property type="match status" value="1"/>
</dbReference>
<evidence type="ECO:0000256" key="1">
    <source>
        <dbReference type="ARBA" id="ARBA00008857"/>
    </source>
</evidence>
<dbReference type="EMBL" id="JAUYVI010000006">
    <property type="protein sequence ID" value="MDQ7249753.1"/>
    <property type="molecule type" value="Genomic_DNA"/>
</dbReference>
<keyword evidence="4" id="KW-0233">DNA recombination</keyword>
<dbReference type="Pfam" id="PF00589">
    <property type="entry name" value="Phage_integrase"/>
    <property type="match status" value="1"/>
</dbReference>
<keyword evidence="7" id="KW-1185">Reference proteome</keyword>
<dbReference type="InterPro" id="IPR050808">
    <property type="entry name" value="Phage_Integrase"/>
</dbReference>
<dbReference type="PANTHER" id="PTHR30629:SF2">
    <property type="entry name" value="PROPHAGE INTEGRASE INTS-RELATED"/>
    <property type="match status" value="1"/>
</dbReference>
<name>A0ABU0YPU4_9PROT</name>
<comment type="caution">
    <text evidence="6">The sequence shown here is derived from an EMBL/GenBank/DDBJ whole genome shotgun (WGS) entry which is preliminary data.</text>
</comment>
<keyword evidence="3" id="KW-0238">DNA-binding</keyword>